<comment type="caution">
    <text evidence="2">The sequence shown here is derived from an EMBL/GenBank/DDBJ whole genome shotgun (WGS) entry which is preliminary data.</text>
</comment>
<dbReference type="SMART" id="SM01134">
    <property type="entry name" value="DeoRC"/>
    <property type="match status" value="1"/>
</dbReference>
<dbReference type="RefSeq" id="WP_345695583.1">
    <property type="nucleotide sequence ID" value="NZ_BAABIS010000001.1"/>
</dbReference>
<accession>A0ABP9DC65</accession>
<sequence>MPGKDRGPDVELAVAAAGLVLPGSVVALPAGRSACGVARHLLGIPRLTVVTNSLPAAGVLRYEGGGPETAAPAVLLTGGTTTRSGTVLGPLAEQAIHSLHADVVILGAHGISADGITAAGPAEARAERAFLASARRAVALADTAAWATAGSDAVATLDEVDVLVVHGALPARTRSRVARAVRDLLVAGAG</sequence>
<dbReference type="Pfam" id="PF00455">
    <property type="entry name" value="DeoRC"/>
    <property type="match status" value="1"/>
</dbReference>
<dbReference type="PANTHER" id="PTHR30363">
    <property type="entry name" value="HTH-TYPE TRANSCRIPTIONAL REGULATOR SRLR-RELATED"/>
    <property type="match status" value="1"/>
</dbReference>
<protein>
    <recommendedName>
        <fullName evidence="1">DeoR-like transcriptional repressor C-terminal sensor domain-containing protein</fullName>
    </recommendedName>
</protein>
<evidence type="ECO:0000259" key="1">
    <source>
        <dbReference type="Pfam" id="PF00455"/>
    </source>
</evidence>
<proteinExistence type="predicted"/>
<keyword evidence="3" id="KW-1185">Reference proteome</keyword>
<reference evidence="3" key="1">
    <citation type="journal article" date="2019" name="Int. J. Syst. Evol. Microbiol.">
        <title>The Global Catalogue of Microorganisms (GCM) 10K type strain sequencing project: providing services to taxonomists for standard genome sequencing and annotation.</title>
        <authorList>
            <consortium name="The Broad Institute Genomics Platform"/>
            <consortium name="The Broad Institute Genome Sequencing Center for Infectious Disease"/>
            <person name="Wu L."/>
            <person name="Ma J."/>
        </authorList>
    </citation>
    <scope>NUCLEOTIDE SEQUENCE [LARGE SCALE GENOMIC DNA]</scope>
    <source>
        <strain evidence="3">JCM 13006</strain>
    </source>
</reference>
<name>A0ABP9DC65_9ACTN</name>
<organism evidence="2 3">
    <name type="scientific">Kitasatospora terrestris</name>
    <dbReference type="NCBI Taxonomy" id="258051"/>
    <lineage>
        <taxon>Bacteria</taxon>
        <taxon>Bacillati</taxon>
        <taxon>Actinomycetota</taxon>
        <taxon>Actinomycetes</taxon>
        <taxon>Kitasatosporales</taxon>
        <taxon>Streptomycetaceae</taxon>
        <taxon>Kitasatospora</taxon>
    </lineage>
</organism>
<dbReference type="InterPro" id="IPR037171">
    <property type="entry name" value="NagB/RpiA_transferase-like"/>
</dbReference>
<dbReference type="EMBL" id="BAABIS010000001">
    <property type="protein sequence ID" value="GAA4837460.1"/>
    <property type="molecule type" value="Genomic_DNA"/>
</dbReference>
<dbReference type="InterPro" id="IPR050313">
    <property type="entry name" value="Carb_Metab_HTH_regulators"/>
</dbReference>
<dbReference type="SUPFAM" id="SSF100950">
    <property type="entry name" value="NagB/RpiA/CoA transferase-like"/>
    <property type="match status" value="1"/>
</dbReference>
<feature type="domain" description="DeoR-like transcriptional repressor C-terminal sensor" evidence="1">
    <location>
        <begin position="12"/>
        <end position="165"/>
    </location>
</feature>
<evidence type="ECO:0000313" key="3">
    <source>
        <dbReference type="Proteomes" id="UP001501752"/>
    </source>
</evidence>
<dbReference type="Proteomes" id="UP001501752">
    <property type="component" value="Unassembled WGS sequence"/>
</dbReference>
<gene>
    <name evidence="2" type="ORF">GCM10023235_10580</name>
</gene>
<evidence type="ECO:0000313" key="2">
    <source>
        <dbReference type="EMBL" id="GAA4837460.1"/>
    </source>
</evidence>
<dbReference type="InterPro" id="IPR014036">
    <property type="entry name" value="DeoR-like_C"/>
</dbReference>
<dbReference type="PANTHER" id="PTHR30363:SF44">
    <property type="entry name" value="AGA OPERON TRANSCRIPTIONAL REPRESSOR-RELATED"/>
    <property type="match status" value="1"/>
</dbReference>